<dbReference type="Proteomes" id="UP000659698">
    <property type="component" value="Unassembled WGS sequence"/>
</dbReference>
<gene>
    <name evidence="2" type="ORF">H7U12_21400</name>
</gene>
<accession>A0ABR6VYG9</accession>
<dbReference type="SUPFAM" id="SSF54593">
    <property type="entry name" value="Glyoxalase/Bleomycin resistance protein/Dihydroxybiphenyl dioxygenase"/>
    <property type="match status" value="1"/>
</dbReference>
<dbReference type="PANTHER" id="PTHR33990:SF1">
    <property type="entry name" value="PROTEIN YJDN"/>
    <property type="match status" value="1"/>
</dbReference>
<organism evidence="2 3">
    <name type="scientific">Rufibacter sediminis</name>
    <dbReference type="NCBI Taxonomy" id="2762756"/>
    <lineage>
        <taxon>Bacteria</taxon>
        <taxon>Pseudomonadati</taxon>
        <taxon>Bacteroidota</taxon>
        <taxon>Cytophagia</taxon>
        <taxon>Cytophagales</taxon>
        <taxon>Hymenobacteraceae</taxon>
        <taxon>Rufibacter</taxon>
    </lineage>
</organism>
<keyword evidence="3" id="KW-1185">Reference proteome</keyword>
<sequence length="156" mass="17329">MLTVNPYLNFNGKTEEAFLFYQSIFGGEFETVTRFRDTPEASKLPAHELDKIMHIGLRIGKGTVLMATDALESMGQTLTPGNNFHLTICTESEAETDQLYGALSAGGHSYMPPVKTFWGAYFGMLTDRFGVQWMVNYDVPNPSTPAREAATEFAQN</sequence>
<dbReference type="PANTHER" id="PTHR33990">
    <property type="entry name" value="PROTEIN YJDN-RELATED"/>
    <property type="match status" value="1"/>
</dbReference>
<proteinExistence type="predicted"/>
<protein>
    <submittedName>
        <fullName evidence="2">VOC family protein</fullName>
    </submittedName>
</protein>
<name>A0ABR6VYG9_9BACT</name>
<dbReference type="InterPro" id="IPR028973">
    <property type="entry name" value="PhnB-like"/>
</dbReference>
<dbReference type="CDD" id="cd06588">
    <property type="entry name" value="PhnB_like"/>
    <property type="match status" value="1"/>
</dbReference>
<dbReference type="EMBL" id="JACOAF010000058">
    <property type="protein sequence ID" value="MBC3542254.1"/>
    <property type="molecule type" value="Genomic_DNA"/>
</dbReference>
<reference evidence="2 3" key="1">
    <citation type="journal article" date="2019" name="Int. J. Syst. Evol. Microbiol.">
        <title>Rufibacter sediminis sp. nov., isolated from freshwater lake sediment.</title>
        <authorList>
            <person name="Qu J.H."/>
            <person name="Zhang L.J."/>
            <person name="Fu Y.H."/>
            <person name="Li H.F."/>
        </authorList>
    </citation>
    <scope>NUCLEOTIDE SEQUENCE [LARGE SCALE GENOMIC DNA]</scope>
    <source>
        <strain evidence="2 3">H-1</strain>
    </source>
</reference>
<dbReference type="RefSeq" id="WP_186641962.1">
    <property type="nucleotide sequence ID" value="NZ_JACOAF010000058.1"/>
</dbReference>
<dbReference type="InterPro" id="IPR029068">
    <property type="entry name" value="Glyas_Bleomycin-R_OHBP_Dase"/>
</dbReference>
<evidence type="ECO:0000259" key="1">
    <source>
        <dbReference type="Pfam" id="PF06983"/>
    </source>
</evidence>
<feature type="domain" description="PhnB-like" evidence="1">
    <location>
        <begin position="5"/>
        <end position="135"/>
    </location>
</feature>
<dbReference type="Pfam" id="PF06983">
    <property type="entry name" value="3-dmu-9_3-mt"/>
    <property type="match status" value="1"/>
</dbReference>
<evidence type="ECO:0000313" key="3">
    <source>
        <dbReference type="Proteomes" id="UP000659698"/>
    </source>
</evidence>
<comment type="caution">
    <text evidence="2">The sequence shown here is derived from an EMBL/GenBank/DDBJ whole genome shotgun (WGS) entry which is preliminary data.</text>
</comment>
<dbReference type="Gene3D" id="3.10.180.10">
    <property type="entry name" value="2,3-Dihydroxybiphenyl 1,2-Dioxygenase, domain 1"/>
    <property type="match status" value="1"/>
</dbReference>
<evidence type="ECO:0000313" key="2">
    <source>
        <dbReference type="EMBL" id="MBC3542254.1"/>
    </source>
</evidence>